<protein>
    <recommendedName>
        <fullName evidence="3">Peptidase A2 domain-containing protein</fullName>
    </recommendedName>
</protein>
<name>A0AAN1XXW4_UNVUL</name>
<gene>
    <name evidence="4" type="ORF">WPS_16440</name>
</gene>
<dbReference type="EMBL" id="AP025523">
    <property type="protein sequence ID" value="BDE06368.1"/>
    <property type="molecule type" value="Genomic_DNA"/>
</dbReference>
<dbReference type="InterPro" id="IPR001969">
    <property type="entry name" value="Aspartic_peptidase_AS"/>
</dbReference>
<proteinExistence type="predicted"/>
<dbReference type="Gene3D" id="2.40.70.10">
    <property type="entry name" value="Acid Proteases"/>
    <property type="match status" value="2"/>
</dbReference>
<organism evidence="4 5">
    <name type="scientific">Vulcanimicrobium alpinum</name>
    <dbReference type="NCBI Taxonomy" id="3016050"/>
    <lineage>
        <taxon>Bacteria</taxon>
        <taxon>Bacillati</taxon>
        <taxon>Vulcanimicrobiota</taxon>
        <taxon>Vulcanimicrobiia</taxon>
        <taxon>Vulcanimicrobiales</taxon>
        <taxon>Vulcanimicrobiaceae</taxon>
        <taxon>Vulcanimicrobium</taxon>
    </lineage>
</organism>
<keyword evidence="2" id="KW-0732">Signal</keyword>
<evidence type="ECO:0000259" key="3">
    <source>
        <dbReference type="PROSITE" id="PS50175"/>
    </source>
</evidence>
<feature type="chain" id="PRO_5043013803" description="Peptidase A2 domain-containing protein" evidence="2">
    <location>
        <begin position="23"/>
        <end position="508"/>
    </location>
</feature>
<dbReference type="InterPro" id="IPR021109">
    <property type="entry name" value="Peptidase_aspartic_dom_sf"/>
</dbReference>
<evidence type="ECO:0000256" key="1">
    <source>
        <dbReference type="ARBA" id="ARBA00022801"/>
    </source>
</evidence>
<dbReference type="InterPro" id="IPR001995">
    <property type="entry name" value="Peptidase_A2_cat"/>
</dbReference>
<reference evidence="4 5" key="1">
    <citation type="journal article" date="2022" name="ISME Commun">
        <title>Vulcanimicrobium alpinus gen. nov. sp. nov., the first cultivated representative of the candidate phylum 'Eremiobacterota', is a metabolically versatile aerobic anoxygenic phototroph.</title>
        <authorList>
            <person name="Yabe S."/>
            <person name="Muto K."/>
            <person name="Abe K."/>
            <person name="Yokota A."/>
            <person name="Staudigel H."/>
            <person name="Tebo B.M."/>
        </authorList>
    </citation>
    <scope>NUCLEOTIDE SEQUENCE [LARGE SCALE GENOMIC DNA]</scope>
    <source>
        <strain evidence="4 5">WC8-2</strain>
    </source>
</reference>
<dbReference type="RefSeq" id="WP_317997332.1">
    <property type="nucleotide sequence ID" value="NZ_AP025523.1"/>
</dbReference>
<evidence type="ECO:0000313" key="5">
    <source>
        <dbReference type="Proteomes" id="UP001317532"/>
    </source>
</evidence>
<dbReference type="AlphaFoldDB" id="A0AAN1XXW4"/>
<feature type="domain" description="Peptidase A2" evidence="3">
    <location>
        <begin position="265"/>
        <end position="301"/>
    </location>
</feature>
<dbReference type="PROSITE" id="PS50175">
    <property type="entry name" value="ASP_PROT_RETROV"/>
    <property type="match status" value="1"/>
</dbReference>
<dbReference type="PROSITE" id="PS00141">
    <property type="entry name" value="ASP_PROTEASE"/>
    <property type="match status" value="1"/>
</dbReference>
<accession>A0AAN1XXW4</accession>
<dbReference type="GO" id="GO:0006508">
    <property type="term" value="P:proteolysis"/>
    <property type="evidence" value="ECO:0007669"/>
    <property type="project" value="InterPro"/>
</dbReference>
<keyword evidence="5" id="KW-1185">Reference proteome</keyword>
<dbReference type="GO" id="GO:0004190">
    <property type="term" value="F:aspartic-type endopeptidase activity"/>
    <property type="evidence" value="ECO:0007669"/>
    <property type="project" value="InterPro"/>
</dbReference>
<feature type="signal peptide" evidence="2">
    <location>
        <begin position="1"/>
        <end position="22"/>
    </location>
</feature>
<dbReference type="KEGG" id="vab:WPS_16440"/>
<dbReference type="InterPro" id="IPR034122">
    <property type="entry name" value="Retropepsin-like_bacterial"/>
</dbReference>
<evidence type="ECO:0000256" key="2">
    <source>
        <dbReference type="SAM" id="SignalP"/>
    </source>
</evidence>
<dbReference type="CDD" id="cd05483">
    <property type="entry name" value="retropepsin_like_bacteria"/>
    <property type="match status" value="1"/>
</dbReference>
<sequence length="508" mass="55103">MDYRVFVTAALLAPLMFPSAGAAADEADALLAQHQSYVGWHVGDGVVKTLRETGAITRNGKQRAALTMLRYGIAHRLTTADTRGFTDAQGFTGNVFWTSNTNGFTVRPVGEVARYLYDADAVFGELTATMKPEFLRRESVDGVQTAVLKLTSDVGFPMQVFVDPTSGAYLRVVIDPGGKYEETISAIRYTEAGGKRFISGWRYGTSPTVFAYTSVEPNATIAPDELRPPKQTASWTFGDAPASIELTRDTFPRILIDARINGVKGRFILDTGAAPTVVTDSFARRVGAKRLTQAQISGIGGDAAANVFHFDTIAVGGATVHDIIGYSGCQEEWMAAEGVVGLIGYDLLAGAIVNLDFDAATLHVFDPAKVEPDRSKGFAVRMDLSDGHIRVPMKLNDKYDVIATLDSGNPLNVLVSKDLVSREHVLFFVDPSKFGSTRYGGGVGGMEIEHCGRLQSLTMGPINYRPVPACDSDSEYRNEILVGLDFMKAFNFVFNFPDGEMVMIPRKL</sequence>
<keyword evidence="1" id="KW-0378">Hydrolase</keyword>
<dbReference type="Proteomes" id="UP001317532">
    <property type="component" value="Chromosome"/>
</dbReference>
<evidence type="ECO:0000313" key="4">
    <source>
        <dbReference type="EMBL" id="BDE06368.1"/>
    </source>
</evidence>
<dbReference type="Pfam" id="PF13650">
    <property type="entry name" value="Asp_protease_2"/>
    <property type="match status" value="1"/>
</dbReference>
<dbReference type="SUPFAM" id="SSF50630">
    <property type="entry name" value="Acid proteases"/>
    <property type="match status" value="1"/>
</dbReference>